<evidence type="ECO:0000313" key="1">
    <source>
        <dbReference type="EMBL" id="CAI2378277.1"/>
    </source>
</evidence>
<protein>
    <submittedName>
        <fullName evidence="1">Uncharacterized protein</fullName>
    </submittedName>
</protein>
<organism evidence="1 2">
    <name type="scientific">Euplotes crassus</name>
    <dbReference type="NCBI Taxonomy" id="5936"/>
    <lineage>
        <taxon>Eukaryota</taxon>
        <taxon>Sar</taxon>
        <taxon>Alveolata</taxon>
        <taxon>Ciliophora</taxon>
        <taxon>Intramacronucleata</taxon>
        <taxon>Spirotrichea</taxon>
        <taxon>Hypotrichia</taxon>
        <taxon>Euplotida</taxon>
        <taxon>Euplotidae</taxon>
        <taxon>Moneuplotes</taxon>
    </lineage>
</organism>
<name>A0AAD2D338_EUPCR</name>
<accession>A0AAD2D338</accession>
<reference evidence="1" key="1">
    <citation type="submission" date="2023-07" db="EMBL/GenBank/DDBJ databases">
        <authorList>
            <consortium name="AG Swart"/>
            <person name="Singh M."/>
            <person name="Singh A."/>
            <person name="Seah K."/>
            <person name="Emmerich C."/>
        </authorList>
    </citation>
    <scope>NUCLEOTIDE SEQUENCE</scope>
    <source>
        <strain evidence="1">DP1</strain>
    </source>
</reference>
<dbReference type="EMBL" id="CAMPGE010019984">
    <property type="protein sequence ID" value="CAI2378277.1"/>
    <property type="molecule type" value="Genomic_DNA"/>
</dbReference>
<gene>
    <name evidence="1" type="ORF">ECRASSUSDP1_LOCUS19672</name>
</gene>
<dbReference type="Proteomes" id="UP001295684">
    <property type="component" value="Unassembled WGS sequence"/>
</dbReference>
<proteinExistence type="predicted"/>
<keyword evidence="2" id="KW-1185">Reference proteome</keyword>
<dbReference type="AlphaFoldDB" id="A0AAD2D338"/>
<evidence type="ECO:0000313" key="2">
    <source>
        <dbReference type="Proteomes" id="UP001295684"/>
    </source>
</evidence>
<sequence length="43" mass="5312">MTPHRKLRGEKIAVSPNYQWLNIATFHRQKRKRSKRKANRPRR</sequence>
<comment type="caution">
    <text evidence="1">The sequence shown here is derived from an EMBL/GenBank/DDBJ whole genome shotgun (WGS) entry which is preliminary data.</text>
</comment>